<protein>
    <submittedName>
        <fullName evidence="3">Uncharacterized protein</fullName>
    </submittedName>
</protein>
<feature type="transmembrane region" description="Helical" evidence="2">
    <location>
        <begin position="182"/>
        <end position="202"/>
    </location>
</feature>
<evidence type="ECO:0000256" key="2">
    <source>
        <dbReference type="SAM" id="Phobius"/>
    </source>
</evidence>
<keyword evidence="2" id="KW-0812">Transmembrane</keyword>
<keyword evidence="2" id="KW-1133">Transmembrane helix</keyword>
<reference evidence="3" key="1">
    <citation type="submission" date="2020-07" db="EMBL/GenBank/DDBJ databases">
        <title>Genome sequence and genetic diversity analysis of an under-domesticated orphan crop, white fonio (Digitaria exilis).</title>
        <authorList>
            <person name="Bennetzen J.L."/>
            <person name="Chen S."/>
            <person name="Ma X."/>
            <person name="Wang X."/>
            <person name="Yssel A.E.J."/>
            <person name="Chaluvadi S.R."/>
            <person name="Johnson M."/>
            <person name="Gangashetty P."/>
            <person name="Hamidou F."/>
            <person name="Sanogo M.D."/>
            <person name="Zwaenepoel A."/>
            <person name="Wallace J."/>
            <person name="Van De Peer Y."/>
            <person name="Van Deynze A."/>
        </authorList>
    </citation>
    <scope>NUCLEOTIDE SEQUENCE</scope>
    <source>
        <tissue evidence="3">Leaves</tissue>
    </source>
</reference>
<accession>A0A835F2W3</accession>
<evidence type="ECO:0000313" key="3">
    <source>
        <dbReference type="EMBL" id="KAF8726848.1"/>
    </source>
</evidence>
<keyword evidence="4" id="KW-1185">Reference proteome</keyword>
<dbReference type="PANTHER" id="PTHR34967:SF2">
    <property type="entry name" value="OS05G0586700 PROTEIN"/>
    <property type="match status" value="1"/>
</dbReference>
<gene>
    <name evidence="3" type="ORF">HU200_019328</name>
</gene>
<dbReference type="EMBL" id="JACEFO010001646">
    <property type="protein sequence ID" value="KAF8726848.1"/>
    <property type="molecule type" value="Genomic_DNA"/>
</dbReference>
<feature type="transmembrane region" description="Helical" evidence="2">
    <location>
        <begin position="113"/>
        <end position="136"/>
    </location>
</feature>
<dbReference type="PANTHER" id="PTHR34967">
    <property type="entry name" value="OS02G0257200 PROTEIN"/>
    <property type="match status" value="1"/>
</dbReference>
<dbReference type="AlphaFoldDB" id="A0A835F2W3"/>
<feature type="region of interest" description="Disordered" evidence="1">
    <location>
        <begin position="224"/>
        <end position="268"/>
    </location>
</feature>
<evidence type="ECO:0000256" key="1">
    <source>
        <dbReference type="SAM" id="MobiDB-lite"/>
    </source>
</evidence>
<dbReference type="Proteomes" id="UP000636709">
    <property type="component" value="Unassembled WGS sequence"/>
</dbReference>
<organism evidence="3 4">
    <name type="scientific">Digitaria exilis</name>
    <dbReference type="NCBI Taxonomy" id="1010633"/>
    <lineage>
        <taxon>Eukaryota</taxon>
        <taxon>Viridiplantae</taxon>
        <taxon>Streptophyta</taxon>
        <taxon>Embryophyta</taxon>
        <taxon>Tracheophyta</taxon>
        <taxon>Spermatophyta</taxon>
        <taxon>Magnoliopsida</taxon>
        <taxon>Liliopsida</taxon>
        <taxon>Poales</taxon>
        <taxon>Poaceae</taxon>
        <taxon>PACMAD clade</taxon>
        <taxon>Panicoideae</taxon>
        <taxon>Panicodae</taxon>
        <taxon>Paniceae</taxon>
        <taxon>Anthephorinae</taxon>
        <taxon>Digitaria</taxon>
    </lineage>
</organism>
<evidence type="ECO:0000313" key="4">
    <source>
        <dbReference type="Proteomes" id="UP000636709"/>
    </source>
</evidence>
<name>A0A835F2W3_9POAL</name>
<keyword evidence="2" id="KW-0472">Membrane</keyword>
<sequence length="268" mass="28599">MVKLATAREARLYGPGLTVRRMNAFAALLLAASLAARAAVAVALAAVAAVNAHDLAAHLAGVDWLVGLADGAVRLPAGQLGLVESSLCRRWRCSVRAGAGYISYGREKHAANMLLAAALLWLLGSVLNSCQVCCLLQSSVQVLNRRRVSGSRGREPAVLVVRKPLERSARTMNARDSTSRPLVWLCMLGSLLWLAAALLNALKVFMMHQSDGMRLEKLCGGVQEDASRSTGRRRPGGGRCQLNSGDPPHPRGATALAEQLRQPKLEVL</sequence>
<proteinExistence type="predicted"/>
<comment type="caution">
    <text evidence="3">The sequence shown here is derived from an EMBL/GenBank/DDBJ whole genome shotgun (WGS) entry which is preliminary data.</text>
</comment>